<feature type="region of interest" description="Disordered" evidence="1">
    <location>
        <begin position="401"/>
        <end position="516"/>
    </location>
</feature>
<dbReference type="EMBL" id="JAKNSF020000044">
    <property type="protein sequence ID" value="KAK7726195.1"/>
    <property type="molecule type" value="Genomic_DNA"/>
</dbReference>
<dbReference type="InterPro" id="IPR035979">
    <property type="entry name" value="RBD_domain_sf"/>
</dbReference>
<dbReference type="CDD" id="cd12254">
    <property type="entry name" value="RRM_hnRNPH_ESRPs_RBM12_like"/>
    <property type="match status" value="1"/>
</dbReference>
<feature type="compositionally biased region" description="Low complexity" evidence="1">
    <location>
        <begin position="539"/>
        <end position="555"/>
    </location>
</feature>
<proteinExistence type="predicted"/>
<comment type="caution">
    <text evidence="2">The sequence shown here is derived from an EMBL/GenBank/DDBJ whole genome shotgun (WGS) entry which is preliminary data.</text>
</comment>
<feature type="compositionally biased region" description="Low complexity" evidence="1">
    <location>
        <begin position="251"/>
        <end position="267"/>
    </location>
</feature>
<evidence type="ECO:0000313" key="3">
    <source>
        <dbReference type="Proteomes" id="UP001430848"/>
    </source>
</evidence>
<feature type="region of interest" description="Disordered" evidence="1">
    <location>
        <begin position="152"/>
        <end position="176"/>
    </location>
</feature>
<reference evidence="2 3" key="1">
    <citation type="submission" date="2024-02" db="EMBL/GenBank/DDBJ databases">
        <title>De novo assembly and annotation of 12 fungi associated with fruit tree decline syndrome in Ontario, Canada.</title>
        <authorList>
            <person name="Sulman M."/>
            <person name="Ellouze W."/>
            <person name="Ilyukhin E."/>
        </authorList>
    </citation>
    <scope>NUCLEOTIDE SEQUENCE [LARGE SCALE GENOMIC DNA]</scope>
    <source>
        <strain evidence="2 3">M169</strain>
    </source>
</reference>
<protein>
    <recommendedName>
        <fullName evidence="4">RRM domain-containing protein</fullName>
    </recommendedName>
</protein>
<evidence type="ECO:0008006" key="4">
    <source>
        <dbReference type="Google" id="ProtNLM"/>
    </source>
</evidence>
<feature type="compositionally biased region" description="Low complexity" evidence="1">
    <location>
        <begin position="433"/>
        <end position="446"/>
    </location>
</feature>
<dbReference type="InterPro" id="IPR012677">
    <property type="entry name" value="Nucleotide-bd_a/b_plait_sf"/>
</dbReference>
<feature type="region of interest" description="Disordered" evidence="1">
    <location>
        <begin position="22"/>
        <end position="82"/>
    </location>
</feature>
<feature type="compositionally biased region" description="Polar residues" evidence="1">
    <location>
        <begin position="459"/>
        <end position="481"/>
    </location>
</feature>
<evidence type="ECO:0000256" key="1">
    <source>
        <dbReference type="SAM" id="MobiDB-lite"/>
    </source>
</evidence>
<accession>A0ABR1P4H4</accession>
<organism evidence="2 3">
    <name type="scientific">Diaporthe eres</name>
    <name type="common">Phomopsis oblonga</name>
    <dbReference type="NCBI Taxonomy" id="83184"/>
    <lineage>
        <taxon>Eukaryota</taxon>
        <taxon>Fungi</taxon>
        <taxon>Dikarya</taxon>
        <taxon>Ascomycota</taxon>
        <taxon>Pezizomycotina</taxon>
        <taxon>Sordariomycetes</taxon>
        <taxon>Sordariomycetidae</taxon>
        <taxon>Diaporthales</taxon>
        <taxon>Diaporthaceae</taxon>
        <taxon>Diaporthe</taxon>
        <taxon>Diaporthe eres species complex</taxon>
    </lineage>
</organism>
<keyword evidence="3" id="KW-1185">Reference proteome</keyword>
<dbReference type="Gene3D" id="3.30.70.330">
    <property type="match status" value="1"/>
</dbReference>
<feature type="region of interest" description="Disordered" evidence="1">
    <location>
        <begin position="244"/>
        <end position="269"/>
    </location>
</feature>
<name>A0ABR1P4H4_DIAER</name>
<feature type="compositionally biased region" description="Low complexity" evidence="1">
    <location>
        <begin position="60"/>
        <end position="75"/>
    </location>
</feature>
<gene>
    <name evidence="2" type="ORF">SLS63_007709</name>
</gene>
<feature type="compositionally biased region" description="Polar residues" evidence="1">
    <location>
        <begin position="423"/>
        <end position="432"/>
    </location>
</feature>
<dbReference type="Proteomes" id="UP001430848">
    <property type="component" value="Unassembled WGS sequence"/>
</dbReference>
<dbReference type="SUPFAM" id="SSF54928">
    <property type="entry name" value="RNA-binding domain, RBD"/>
    <property type="match status" value="1"/>
</dbReference>
<sequence>MLKTFDDTDHVFNQGRRVQFQQLPPVQESSIESIDSTNGGAPLATFDPSDPFAALRSKSKSANNSPSASSDHSSSIRYGSQLSEPSGLSAVQKAKFNLALKKLAGSTQGGTPKLDPSTAEFRPAAPLQTPAMHTQQTSSGDSQAQDNAAMGLNTFQPQGGESFEGGNPINSPGPNLFAPYAGNVANQTSNGTPHQYTTFPAQIGGVQGQSQVALSKNNGMATVNGMTPQSVRSGVNGTSGVTYMGPNGYTPQQQQQQQPQQQQQQQQYMSTSGMAFGIPNGNGVQYDVNNMSQALVVRDGNAPQQHVNTNEMAFGMPMPNGNAAQHVNNMNGLNGTNFGTEYGNFAQQHGSGARGFTAGSPSAMNGIPNGARGMPPVANGSNGNSFEQMSMSTLQAHLDHGNQYPQAQPSPKHTFPQGVARSAQYSNQSTPFQPQNNVVMQQQQQVASTPVRSVAGSPYGQSTPTQPGSVYSSPGATTTRAQHMASPSYRGRTDPRSYDTRANVSTEPPPRFDLQTPVPVHQQVYNSVISPSSAGGHFSPRGASASPGHSSSNNSVVDPFNGPALSGVIQPIEPQSAMVLHESAVPVQIRNMRSKQLNELTAGPTGRPRPEAALGAANFPFLESARNAQPTTHCGVVKLKNIPFGTKRAEVLAFLGRNSKVLNDNQEPVHIIMERVTSKTNDAYVEFMSMQAAVNAVEKHQKTVANGRLSRLGDRPIEVELSSQAALMKDLFPLAKGVRWEGAVPVILEDHPSEPWNCFKGFVSDEEMAMLVKHVEVPQRSPFSRDCPQRPFECMISTLRKLPWYKTECITTKQRHSVYSACIQLIRLLQHAIKERKDEDHLTSQLLKRLWTSAMLCHGFTVTMRDNIAYQVDIPEDRLREFNMPRFANMWVHAYTLCPKPGTPLDVLEYYIALIREETNRTVGLQQPNIQSQIHNEGTQTNLYWGFFFKELNLPHGPAFDNMTLAQMAELEFRALTNILTRALA</sequence>
<feature type="region of interest" description="Disordered" evidence="1">
    <location>
        <begin position="529"/>
        <end position="558"/>
    </location>
</feature>
<feature type="region of interest" description="Disordered" evidence="1">
    <location>
        <begin position="350"/>
        <end position="387"/>
    </location>
</feature>
<feature type="compositionally biased region" description="Polar residues" evidence="1">
    <location>
        <begin position="22"/>
        <end position="39"/>
    </location>
</feature>
<evidence type="ECO:0000313" key="2">
    <source>
        <dbReference type="EMBL" id="KAK7726195.1"/>
    </source>
</evidence>